<proteinExistence type="predicted"/>
<dbReference type="GO" id="GO:0005524">
    <property type="term" value="F:ATP binding"/>
    <property type="evidence" value="ECO:0007669"/>
    <property type="project" value="UniProtKB-KW"/>
</dbReference>
<keyword evidence="2 4" id="KW-0067">ATP-binding</keyword>
<evidence type="ECO:0000256" key="2">
    <source>
        <dbReference type="ARBA" id="ARBA00022840"/>
    </source>
</evidence>
<dbReference type="Gene3D" id="3.40.50.300">
    <property type="entry name" value="P-loop containing nucleotide triphosphate hydrolases"/>
    <property type="match status" value="1"/>
</dbReference>
<protein>
    <submittedName>
        <fullName evidence="4">Iron complex transport system ATP-binding protein</fullName>
    </submittedName>
</protein>
<dbReference type="EMBL" id="JAUSUW010000003">
    <property type="protein sequence ID" value="MDQ0420236.1"/>
    <property type="molecule type" value="Genomic_DNA"/>
</dbReference>
<dbReference type="Proteomes" id="UP001238496">
    <property type="component" value="Unassembled WGS sequence"/>
</dbReference>
<dbReference type="PANTHER" id="PTHR42794">
    <property type="entry name" value="HEMIN IMPORT ATP-BINDING PROTEIN HMUV"/>
    <property type="match status" value="1"/>
</dbReference>
<keyword evidence="5" id="KW-1185">Reference proteome</keyword>
<name>A0ABU0G4J0_9HYPH</name>
<evidence type="ECO:0000313" key="4">
    <source>
        <dbReference type="EMBL" id="MDQ0420236.1"/>
    </source>
</evidence>
<dbReference type="RefSeq" id="WP_307370567.1">
    <property type="nucleotide sequence ID" value="NZ_JAUSUW010000003.1"/>
</dbReference>
<dbReference type="Pfam" id="PF00005">
    <property type="entry name" value="ABC_tran"/>
    <property type="match status" value="1"/>
</dbReference>
<keyword evidence="1" id="KW-0547">Nucleotide-binding</keyword>
<feature type="domain" description="ABC transporter" evidence="3">
    <location>
        <begin position="5"/>
        <end position="231"/>
    </location>
</feature>
<dbReference type="PROSITE" id="PS50893">
    <property type="entry name" value="ABC_TRANSPORTER_2"/>
    <property type="match status" value="1"/>
</dbReference>
<reference evidence="4 5" key="1">
    <citation type="submission" date="2023-07" db="EMBL/GenBank/DDBJ databases">
        <title>Genomic Encyclopedia of Type Strains, Phase IV (KMG-IV): sequencing the most valuable type-strain genomes for metagenomic binning, comparative biology and taxonomic classification.</title>
        <authorList>
            <person name="Goeker M."/>
        </authorList>
    </citation>
    <scope>NUCLEOTIDE SEQUENCE [LARGE SCALE GENOMIC DNA]</scope>
    <source>
        <strain evidence="4 5">DSM 1111</strain>
    </source>
</reference>
<gene>
    <name evidence="4" type="ORF">J2045_001255</name>
</gene>
<dbReference type="InterPro" id="IPR003439">
    <property type="entry name" value="ABC_transporter-like_ATP-bd"/>
</dbReference>
<evidence type="ECO:0000259" key="3">
    <source>
        <dbReference type="PROSITE" id="PS50893"/>
    </source>
</evidence>
<comment type="caution">
    <text evidence="4">The sequence shown here is derived from an EMBL/GenBank/DDBJ whole genome shotgun (WGS) entry which is preliminary data.</text>
</comment>
<dbReference type="InterPro" id="IPR027417">
    <property type="entry name" value="P-loop_NTPase"/>
</dbReference>
<evidence type="ECO:0000256" key="1">
    <source>
        <dbReference type="ARBA" id="ARBA00022741"/>
    </source>
</evidence>
<evidence type="ECO:0000313" key="5">
    <source>
        <dbReference type="Proteomes" id="UP001238496"/>
    </source>
</evidence>
<dbReference type="InterPro" id="IPR003593">
    <property type="entry name" value="AAA+_ATPase"/>
</dbReference>
<dbReference type="PANTHER" id="PTHR42794:SF2">
    <property type="entry name" value="ABC TRANSPORTER ATP-BINDING PROTEIN"/>
    <property type="match status" value="1"/>
</dbReference>
<organism evidence="4 5">
    <name type="scientific">Peteryoungia aggregata LMG 23059</name>
    <dbReference type="NCBI Taxonomy" id="1368425"/>
    <lineage>
        <taxon>Bacteria</taxon>
        <taxon>Pseudomonadati</taxon>
        <taxon>Pseudomonadota</taxon>
        <taxon>Alphaproteobacteria</taxon>
        <taxon>Hyphomicrobiales</taxon>
        <taxon>Rhizobiaceae</taxon>
        <taxon>Peteryoungia</taxon>
    </lineage>
</organism>
<dbReference type="SMART" id="SM00382">
    <property type="entry name" value="AAA"/>
    <property type="match status" value="1"/>
</dbReference>
<sequence>MTDRLTLENLSVTRNHRRILDNIDCSLPAGQIIGVIGPNGAGKSTLLGAIAGTVSHDGIIRFADAPIDHAKLGFMPQQSQVAADLTVMEVILLGRHERLGWRVAPDVLEAAGAILSEFGLADLAARKIRTLSGGQQQLVMLAQRLLREPRLLLLDEATSALDLAHQMRVFDLLRRYVLRTRALVLFAIHDLNLAARHTDGVIMLGKGGLVGAGPFETVMTPATLRDIYGVEAEFLTCRQGRPVILPLSAIQQHSPSGG</sequence>
<accession>A0ABU0G4J0</accession>
<dbReference type="SUPFAM" id="SSF52540">
    <property type="entry name" value="P-loop containing nucleoside triphosphate hydrolases"/>
    <property type="match status" value="1"/>
</dbReference>